<feature type="region of interest" description="Disordered" evidence="5">
    <location>
        <begin position="298"/>
        <end position="325"/>
    </location>
</feature>
<dbReference type="SUPFAM" id="SSF48726">
    <property type="entry name" value="Immunoglobulin"/>
    <property type="match status" value="1"/>
</dbReference>
<feature type="chain" id="PRO_5039902619" evidence="7">
    <location>
        <begin position="22"/>
        <end position="360"/>
    </location>
</feature>
<dbReference type="PANTHER" id="PTHR12080:SF56">
    <property type="entry name" value="NATURAL KILLER CELL RECEPTOR 2B4"/>
    <property type="match status" value="1"/>
</dbReference>
<dbReference type="InterPro" id="IPR013783">
    <property type="entry name" value="Ig-like_fold"/>
</dbReference>
<accession>A0A9F7TEG1</accession>
<dbReference type="OrthoDB" id="8955135at2759"/>
<name>A0A9F7TEG1_ICTPU</name>
<evidence type="ECO:0000256" key="1">
    <source>
        <dbReference type="ARBA" id="ARBA00004370"/>
    </source>
</evidence>
<evidence type="ECO:0000256" key="6">
    <source>
        <dbReference type="SAM" id="Phobius"/>
    </source>
</evidence>
<dbReference type="InterPro" id="IPR015631">
    <property type="entry name" value="CD2/SLAM_rcpt"/>
</dbReference>
<evidence type="ECO:0000313" key="8">
    <source>
        <dbReference type="Proteomes" id="UP000221080"/>
    </source>
</evidence>
<dbReference type="GeneID" id="108280583"/>
<keyword evidence="8" id="KW-1185">Reference proteome</keyword>
<evidence type="ECO:0000256" key="5">
    <source>
        <dbReference type="SAM" id="MobiDB-lite"/>
    </source>
</evidence>
<feature type="compositionally biased region" description="Polar residues" evidence="5">
    <location>
        <begin position="298"/>
        <end position="308"/>
    </location>
</feature>
<proteinExistence type="predicted"/>
<organism evidence="8 9">
    <name type="scientific">Ictalurus punctatus</name>
    <name type="common">Channel catfish</name>
    <name type="synonym">Silurus punctatus</name>
    <dbReference type="NCBI Taxonomy" id="7998"/>
    <lineage>
        <taxon>Eukaryota</taxon>
        <taxon>Metazoa</taxon>
        <taxon>Chordata</taxon>
        <taxon>Craniata</taxon>
        <taxon>Vertebrata</taxon>
        <taxon>Euteleostomi</taxon>
        <taxon>Actinopterygii</taxon>
        <taxon>Neopterygii</taxon>
        <taxon>Teleostei</taxon>
        <taxon>Ostariophysi</taxon>
        <taxon>Siluriformes</taxon>
        <taxon>Ictaluridae</taxon>
        <taxon>Ictalurus</taxon>
    </lineage>
</organism>
<keyword evidence="6" id="KW-1133">Transmembrane helix</keyword>
<evidence type="ECO:0000256" key="4">
    <source>
        <dbReference type="ARBA" id="ARBA00023180"/>
    </source>
</evidence>
<sequence>MMAAAMQLVFFLFVLVPITVSEEYLKYWKLVNSSVQLDVQKNNYKFYDVFWLFNNENYIVKCSNKDEIRNYPDYNGRVEFDKKTHSLTLMNLQKNDSGLYEAVADHNVKAIIAKYQLYVLDPVEDPVLKVSFHQSNGTCNVTLTCEAKSLSITHLCYNDNCDMKNVETRGNSSLSISLYINNSFIICHHSNPVSWKNNTLKLEKEKHLCSSEEDKEEPMETGWTIIISISISIIIVALLVCVTFHFKNRQRTTTDSGTTVYEEVKGDKKAESIKTSENLETPCTLYYTVGKPAQAYSNDENTVSTANPGSKEIYPSEVNPDESNLYDAPDKNQGARSNYNVEFPIPQTIYATVNKAGKVM</sequence>
<reference evidence="8" key="1">
    <citation type="journal article" date="2016" name="Nat. Commun.">
        <title>The channel catfish genome sequence provides insights into the evolution of scale formation in teleosts.</title>
        <authorList>
            <person name="Liu Z."/>
            <person name="Liu S."/>
            <person name="Yao J."/>
            <person name="Bao L."/>
            <person name="Zhang J."/>
            <person name="Li Y."/>
            <person name="Jiang C."/>
            <person name="Sun L."/>
            <person name="Wang R."/>
            <person name="Zhang Y."/>
            <person name="Zhou T."/>
            <person name="Zeng Q."/>
            <person name="Fu Q."/>
            <person name="Gao S."/>
            <person name="Li N."/>
            <person name="Koren S."/>
            <person name="Jiang Y."/>
            <person name="Zimin A."/>
            <person name="Xu P."/>
            <person name="Phillippy A.M."/>
            <person name="Geng X."/>
            <person name="Song L."/>
            <person name="Sun F."/>
            <person name="Li C."/>
            <person name="Wang X."/>
            <person name="Chen A."/>
            <person name="Jin Y."/>
            <person name="Yuan Z."/>
            <person name="Yang Y."/>
            <person name="Tan S."/>
            <person name="Peatman E."/>
            <person name="Lu J."/>
            <person name="Qin Z."/>
            <person name="Dunham R."/>
            <person name="Li Z."/>
            <person name="Sonstegard T."/>
            <person name="Feng J."/>
            <person name="Danzmann R.G."/>
            <person name="Schroeder S."/>
            <person name="Scheffler B."/>
            <person name="Duke M.V."/>
            <person name="Ballard L."/>
            <person name="Kucuktas H."/>
            <person name="Kaltenboeck L."/>
            <person name="Liu H."/>
            <person name="Armbruster J."/>
            <person name="Xie Y."/>
            <person name="Kirby M.L."/>
            <person name="Tian Y."/>
            <person name="Flanagan M.E."/>
            <person name="Mu W."/>
            <person name="Waldbieser G.C."/>
        </authorList>
    </citation>
    <scope>NUCLEOTIDE SEQUENCE [LARGE SCALE GENOMIC DNA]</scope>
    <source>
        <strain evidence="8">SDA103</strain>
    </source>
</reference>
<keyword evidence="3 6" id="KW-0472">Membrane</keyword>
<evidence type="ECO:0000256" key="3">
    <source>
        <dbReference type="ARBA" id="ARBA00023136"/>
    </source>
</evidence>
<dbReference type="Gene3D" id="2.60.40.10">
    <property type="entry name" value="Immunoglobulins"/>
    <property type="match status" value="2"/>
</dbReference>
<dbReference type="AlphaFoldDB" id="A0A9F7TEG1"/>
<reference evidence="9" key="2">
    <citation type="submission" date="2025-08" db="UniProtKB">
        <authorList>
            <consortium name="RefSeq"/>
        </authorList>
    </citation>
    <scope>IDENTIFICATION</scope>
    <source>
        <tissue evidence="9">Blood</tissue>
    </source>
</reference>
<protein>
    <submittedName>
        <fullName evidence="9">T-lymphocyte activation antigen CD86 isoform X1</fullName>
    </submittedName>
</protein>
<feature type="transmembrane region" description="Helical" evidence="6">
    <location>
        <begin position="223"/>
        <end position="246"/>
    </location>
</feature>
<keyword evidence="4" id="KW-0325">Glycoprotein</keyword>
<evidence type="ECO:0000256" key="2">
    <source>
        <dbReference type="ARBA" id="ARBA00022729"/>
    </source>
</evidence>
<dbReference type="RefSeq" id="XP_053529846.1">
    <property type="nucleotide sequence ID" value="XM_053673871.1"/>
</dbReference>
<evidence type="ECO:0000256" key="7">
    <source>
        <dbReference type="SAM" id="SignalP"/>
    </source>
</evidence>
<dbReference type="KEGG" id="ipu:108280583"/>
<evidence type="ECO:0000313" key="9">
    <source>
        <dbReference type="RefSeq" id="XP_053529846.1"/>
    </source>
</evidence>
<dbReference type="InterPro" id="IPR036179">
    <property type="entry name" value="Ig-like_dom_sf"/>
</dbReference>
<keyword evidence="6" id="KW-0812">Transmembrane</keyword>
<feature type="signal peptide" evidence="7">
    <location>
        <begin position="1"/>
        <end position="21"/>
    </location>
</feature>
<keyword evidence="2 7" id="KW-0732">Signal</keyword>
<gene>
    <name evidence="9" type="primary">LOC108280583</name>
</gene>
<dbReference type="Proteomes" id="UP000221080">
    <property type="component" value="Chromosome 20"/>
</dbReference>
<comment type="subcellular location">
    <subcellularLocation>
        <location evidence="1">Membrane</location>
    </subcellularLocation>
</comment>
<dbReference type="GO" id="GO:0016020">
    <property type="term" value="C:membrane"/>
    <property type="evidence" value="ECO:0007669"/>
    <property type="project" value="UniProtKB-SubCell"/>
</dbReference>
<dbReference type="PANTHER" id="PTHR12080">
    <property type="entry name" value="SIGNALING LYMPHOCYTIC ACTIVATION MOLECULE"/>
    <property type="match status" value="1"/>
</dbReference>